<dbReference type="SUPFAM" id="SSF53756">
    <property type="entry name" value="UDP-Glycosyltransferase/glycogen phosphorylase"/>
    <property type="match status" value="1"/>
</dbReference>
<dbReference type="Proteomes" id="UP001515480">
    <property type="component" value="Unassembled WGS sequence"/>
</dbReference>
<dbReference type="PANTHER" id="PTHR45825">
    <property type="entry name" value="GRANULE-BOUND STARCH SYNTHASE 1, CHLOROPLASTIC/AMYLOPLASTIC"/>
    <property type="match status" value="1"/>
</dbReference>
<comment type="caution">
    <text evidence="8">The sequence shown here is derived from an EMBL/GenBank/DDBJ whole genome shotgun (WGS) entry which is preliminary data.</text>
</comment>
<dbReference type="InterPro" id="IPR001296">
    <property type="entry name" value="Glyco_trans_1"/>
</dbReference>
<evidence type="ECO:0000256" key="2">
    <source>
        <dbReference type="ARBA" id="ARBA00022676"/>
    </source>
</evidence>
<proteinExistence type="predicted"/>
<keyword evidence="4" id="KW-0934">Plastid</keyword>
<feature type="domain" description="Glycosyl transferase family 1" evidence="6">
    <location>
        <begin position="673"/>
        <end position="837"/>
    </location>
</feature>
<organism evidence="8 9">
    <name type="scientific">Prymnesium parvum</name>
    <name type="common">Toxic golden alga</name>
    <dbReference type="NCBI Taxonomy" id="97485"/>
    <lineage>
        <taxon>Eukaryota</taxon>
        <taxon>Haptista</taxon>
        <taxon>Haptophyta</taxon>
        <taxon>Prymnesiophyceae</taxon>
        <taxon>Prymnesiales</taxon>
        <taxon>Prymnesiaceae</taxon>
        <taxon>Prymnesium</taxon>
    </lineage>
</organism>
<feature type="region of interest" description="Disordered" evidence="5">
    <location>
        <begin position="131"/>
        <end position="150"/>
    </location>
</feature>
<dbReference type="PANTHER" id="PTHR45825:SF11">
    <property type="entry name" value="ALPHA AMYLASE DOMAIN-CONTAINING PROTEIN"/>
    <property type="match status" value="1"/>
</dbReference>
<keyword evidence="9" id="KW-1185">Reference proteome</keyword>
<dbReference type="InterPro" id="IPR013534">
    <property type="entry name" value="Starch_synth_cat_dom"/>
</dbReference>
<dbReference type="Gene3D" id="3.40.50.2000">
    <property type="entry name" value="Glycogen Phosphorylase B"/>
    <property type="match status" value="2"/>
</dbReference>
<dbReference type="GO" id="GO:0016757">
    <property type="term" value="F:glycosyltransferase activity"/>
    <property type="evidence" value="ECO:0007669"/>
    <property type="project" value="UniProtKB-KW"/>
</dbReference>
<comment type="subcellular location">
    <subcellularLocation>
        <location evidence="1">Plastid</location>
        <location evidence="1">Amyloplast</location>
    </subcellularLocation>
</comment>
<feature type="compositionally biased region" description="Basic and acidic residues" evidence="5">
    <location>
        <begin position="131"/>
        <end position="148"/>
    </location>
</feature>
<dbReference type="Pfam" id="PF08323">
    <property type="entry name" value="Glyco_transf_5"/>
    <property type="match status" value="1"/>
</dbReference>
<gene>
    <name evidence="8" type="ORF">AB1Y20_011095</name>
</gene>
<evidence type="ECO:0000259" key="7">
    <source>
        <dbReference type="Pfam" id="PF08323"/>
    </source>
</evidence>
<protein>
    <submittedName>
        <fullName evidence="8">Uncharacterized protein</fullName>
    </submittedName>
</protein>
<dbReference type="EMBL" id="JBGBPQ010000022">
    <property type="protein sequence ID" value="KAL1503026.1"/>
    <property type="molecule type" value="Genomic_DNA"/>
</dbReference>
<keyword evidence="2" id="KW-0328">Glycosyltransferase</keyword>
<evidence type="ECO:0000313" key="9">
    <source>
        <dbReference type="Proteomes" id="UP001515480"/>
    </source>
</evidence>
<evidence type="ECO:0000256" key="5">
    <source>
        <dbReference type="SAM" id="MobiDB-lite"/>
    </source>
</evidence>
<accession>A0AB34IKU6</accession>
<name>A0AB34IKU6_PRYPA</name>
<dbReference type="Pfam" id="PF00534">
    <property type="entry name" value="Glycos_transf_1"/>
    <property type="match status" value="1"/>
</dbReference>
<evidence type="ECO:0000259" key="6">
    <source>
        <dbReference type="Pfam" id="PF00534"/>
    </source>
</evidence>
<keyword evidence="4" id="KW-0035">Amyloplast</keyword>
<evidence type="ECO:0000256" key="3">
    <source>
        <dbReference type="ARBA" id="ARBA00022679"/>
    </source>
</evidence>
<feature type="domain" description="Starch synthase catalytic" evidence="7">
    <location>
        <begin position="392"/>
        <end position="621"/>
    </location>
</feature>
<keyword evidence="3" id="KW-0808">Transferase</keyword>
<dbReference type="AlphaFoldDB" id="A0AB34IKU6"/>
<evidence type="ECO:0000313" key="8">
    <source>
        <dbReference type="EMBL" id="KAL1503026.1"/>
    </source>
</evidence>
<sequence>MCAAAAEAVAARDASNQSGMAYLIQSLLQALRRCGGIPDESYDLLRRLVDDPAVLLHPLHVRMNGGAQTRAVTLWHRGGAQRATLLLFDLACDGGEAVVLPSQELLAAVAPRGGADSELVRVEVEAAVRPTRPQDRAPAETLTARRADPASPDELSVFSIRELRQGQLHASLPASGVLCLTLSALEDDCSSRSAHLLSGLRRLCCRPREHACDNDLGNELMRCWDAPSQEGARRLGRILYQLDAARACAPQLKGAANLAALGRMLCAGLHLAAASAPLRGAVATFCQEDCSARISKCDGLISVEEAAVTAHEVEVDMQSGALVSADRSPTKCDLSPNMEHILVIGNANESPSATKDRPIRNRPNGSSRLESIGIACLEAFASDKRTSTGSTVFVTPEVGSWCTVGGLGVMVQHLSQAIAEKGAPVIVIAPAYTSCANQWRNASSVCSFVVPMGSTPCVVNVLLAQTQGPTIYLLHSSIFDVPYPQGEPLRRILPSVLLARGALLLLRQLAIHPAAIVTNDWVAGLTAPYARHTAWAGTAAPEITALERSSLFVHLIHNLEPGYNGELRMPEGFRSLHQLPTCILHEEGRSGTLSISRAALLSCCAWATVSEGYRRELLEKSSFAPLLRQMRTPVAFPSGIPLARRRAELQKFGGHCNAKAALQKLCFGPDGVKDVPLLCFLGRVAHQKGVHLLLDCVPALLQVSAGQVQILVCGRADPTDPYAACCASQMSELRASHPANFWAQPNKYFEQGELASVGADFGVMPSLFEPCGLVREEFFAAGTPLIASNTGGLGDRVQHYRESDFSGSGLLFNEHTHTALLRQLAHALSLYRSQHHYEALRRNAFAASCDIAHTASFWTFELQRLRACKASQQFTRYNSASETDER</sequence>
<evidence type="ECO:0000256" key="1">
    <source>
        <dbReference type="ARBA" id="ARBA00004602"/>
    </source>
</evidence>
<reference evidence="8 9" key="1">
    <citation type="journal article" date="2024" name="Science">
        <title>Giant polyketide synthase enzymes in the biosynthesis of giant marine polyether toxins.</title>
        <authorList>
            <person name="Fallon T.R."/>
            <person name="Shende V.V."/>
            <person name="Wierzbicki I.H."/>
            <person name="Pendleton A.L."/>
            <person name="Watervoot N.F."/>
            <person name="Auber R.P."/>
            <person name="Gonzalez D.J."/>
            <person name="Wisecaver J.H."/>
            <person name="Moore B.S."/>
        </authorList>
    </citation>
    <scope>NUCLEOTIDE SEQUENCE [LARGE SCALE GENOMIC DNA]</scope>
    <source>
        <strain evidence="8 9">12B1</strain>
    </source>
</reference>
<evidence type="ECO:0000256" key="4">
    <source>
        <dbReference type="ARBA" id="ARBA00023234"/>
    </source>
</evidence>